<protein>
    <submittedName>
        <fullName evidence="2">Uncharacterized protein</fullName>
    </submittedName>
</protein>
<dbReference type="HOGENOM" id="CLU_2437048_0_0_9"/>
<evidence type="ECO:0000313" key="3">
    <source>
        <dbReference type="Proteomes" id="UP000029585"/>
    </source>
</evidence>
<evidence type="ECO:0000256" key="1">
    <source>
        <dbReference type="SAM" id="MobiDB-lite"/>
    </source>
</evidence>
<reference evidence="2 3" key="1">
    <citation type="submission" date="2011-08" db="EMBL/GenBank/DDBJ databases">
        <title>The Genome Sequence of Clostridium orbiscindens 1_3_50AFAA.</title>
        <authorList>
            <consortium name="The Broad Institute Genome Sequencing Platform"/>
            <person name="Earl A."/>
            <person name="Ward D."/>
            <person name="Feldgarden M."/>
            <person name="Gevers D."/>
            <person name="Daigneault M."/>
            <person name="Strauss J."/>
            <person name="Allen-Vercoe E."/>
            <person name="Young S.K."/>
            <person name="Zeng Q."/>
            <person name="Gargeya S."/>
            <person name="Fitzgerald M."/>
            <person name="Haas B."/>
            <person name="Abouelleil A."/>
            <person name="Alvarado L."/>
            <person name="Arachchi H.M."/>
            <person name="Berlin A."/>
            <person name="Brown A."/>
            <person name="Chapman S.B."/>
            <person name="Chen Z."/>
            <person name="Dunbar C."/>
            <person name="Freedman E."/>
            <person name="Gearin G."/>
            <person name="Gellesch M."/>
            <person name="Goldberg J."/>
            <person name="Griggs A."/>
            <person name="Gujja S."/>
            <person name="Heiman D."/>
            <person name="Howarth C."/>
            <person name="Larson L."/>
            <person name="Lui A."/>
            <person name="MacDonald P.J.P."/>
            <person name="Montmayeur A."/>
            <person name="Murphy C."/>
            <person name="Neiman D."/>
            <person name="Pearson M."/>
            <person name="Priest M."/>
            <person name="Roberts A."/>
            <person name="Saif S."/>
            <person name="Shea T."/>
            <person name="Shenoy N."/>
            <person name="Sisk P."/>
            <person name="Stolte C."/>
            <person name="Sykes S."/>
            <person name="Wortman J."/>
            <person name="Nusbaum C."/>
            <person name="Birren B."/>
        </authorList>
    </citation>
    <scope>NUCLEOTIDE SEQUENCE [LARGE SCALE GENOMIC DNA]</scope>
    <source>
        <strain evidence="2 3">1_3_50AFAA</strain>
    </source>
</reference>
<dbReference type="Proteomes" id="UP000029585">
    <property type="component" value="Unassembled WGS sequence"/>
</dbReference>
<accession>A0A096CKM6</accession>
<feature type="region of interest" description="Disordered" evidence="1">
    <location>
        <begin position="1"/>
        <end position="49"/>
    </location>
</feature>
<organism evidence="2 3">
    <name type="scientific">Flavonifractor plautii 1_3_50AFAA</name>
    <dbReference type="NCBI Taxonomy" id="742738"/>
    <lineage>
        <taxon>Bacteria</taxon>
        <taxon>Bacillati</taxon>
        <taxon>Bacillota</taxon>
        <taxon>Clostridia</taxon>
        <taxon>Eubacteriales</taxon>
        <taxon>Oscillospiraceae</taxon>
        <taxon>Flavonifractor</taxon>
    </lineage>
</organism>
<dbReference type="AlphaFoldDB" id="A0A096CKM6"/>
<proteinExistence type="predicted"/>
<feature type="region of interest" description="Disordered" evidence="1">
    <location>
        <begin position="63"/>
        <end position="90"/>
    </location>
</feature>
<evidence type="ECO:0000313" key="2">
    <source>
        <dbReference type="EMBL" id="KGF55347.1"/>
    </source>
</evidence>
<keyword evidence="3" id="KW-1185">Reference proteome</keyword>
<name>A0A096CKM6_FLAPL</name>
<sequence length="90" mass="10060">MKYQFSAHRVKSGRNQKPWSRSTVPPPSRTSRSITGLTRGRNTQAAPRQAVPFHQRLMGAYRQMSTQAQGRVRPKRTAGRVGMGNQSPPS</sequence>
<comment type="caution">
    <text evidence="2">The sequence shown here is derived from an EMBL/GenBank/DDBJ whole genome shotgun (WGS) entry which is preliminary data.</text>
</comment>
<gene>
    <name evidence="2" type="ORF">HMPREF9460_02082</name>
</gene>
<dbReference type="EMBL" id="ADLO01000059">
    <property type="protein sequence ID" value="KGF55347.1"/>
    <property type="molecule type" value="Genomic_DNA"/>
</dbReference>